<evidence type="ECO:0000313" key="1">
    <source>
        <dbReference type="EMBL" id="PLW67076.1"/>
    </source>
</evidence>
<comment type="caution">
    <text evidence="1">The sequence shown here is derived from an EMBL/GenBank/DDBJ whole genome shotgun (WGS) entry which is preliminary data.</text>
</comment>
<dbReference type="InterPro" id="IPR007263">
    <property type="entry name" value="DCC1-like"/>
</dbReference>
<accession>A0A2N5WXW3</accession>
<dbReference type="RefSeq" id="WP_075998948.1">
    <property type="nucleotide sequence ID" value="NZ_PKUS01000039.1"/>
</dbReference>
<dbReference type="OrthoDB" id="9180348at2"/>
<keyword evidence="2" id="KW-1185">Reference proteome</keyword>
<proteinExistence type="predicted"/>
<reference evidence="1 2" key="1">
    <citation type="submission" date="2018-01" db="EMBL/GenBank/DDBJ databases">
        <title>The draft genome sequence of Halioglobus lutimaris HF004.</title>
        <authorList>
            <person name="Du Z.-J."/>
            <person name="Shi M.-J."/>
        </authorList>
    </citation>
    <scope>NUCLEOTIDE SEQUENCE [LARGE SCALE GENOMIC DNA]</scope>
    <source>
        <strain evidence="1 2">HF004</strain>
    </source>
</reference>
<evidence type="ECO:0000313" key="2">
    <source>
        <dbReference type="Proteomes" id="UP000235005"/>
    </source>
</evidence>
<dbReference type="Proteomes" id="UP000235005">
    <property type="component" value="Unassembled WGS sequence"/>
</dbReference>
<dbReference type="Pfam" id="PF04134">
    <property type="entry name" value="DCC1-like"/>
    <property type="match status" value="1"/>
</dbReference>
<dbReference type="EMBL" id="PKUS01000039">
    <property type="protein sequence ID" value="PLW67076.1"/>
    <property type="molecule type" value="Genomic_DNA"/>
</dbReference>
<protein>
    <submittedName>
        <fullName evidence="1">DUF393 domain-containing protein</fullName>
    </submittedName>
</protein>
<dbReference type="GO" id="GO:0015035">
    <property type="term" value="F:protein-disulfide reductase activity"/>
    <property type="evidence" value="ECO:0007669"/>
    <property type="project" value="InterPro"/>
</dbReference>
<sequence length="135" mass="15375">MSAREVLLVYDTQCPACAYYCTLVRLRESVGELTLVDARQPSEVMKQVTDRGLDIDQGMVLIVNSEFYDGADAINALALLGTRSGWFNRFNYWVFRSAAVSRMLYPVLKLCRHFLLHFLGVSKINNLESGNNERF</sequence>
<organism evidence="1 2">
    <name type="scientific">Pseudohalioglobus lutimaris</name>
    <dbReference type="NCBI Taxonomy" id="1737061"/>
    <lineage>
        <taxon>Bacteria</taxon>
        <taxon>Pseudomonadati</taxon>
        <taxon>Pseudomonadota</taxon>
        <taxon>Gammaproteobacteria</taxon>
        <taxon>Cellvibrionales</taxon>
        <taxon>Halieaceae</taxon>
        <taxon>Pseudohalioglobus</taxon>
    </lineage>
</organism>
<name>A0A2N5WXW3_9GAMM</name>
<gene>
    <name evidence="1" type="ORF">C0039_18840</name>
</gene>
<dbReference type="AlphaFoldDB" id="A0A2N5WXW3"/>